<dbReference type="eggNOG" id="COG2274">
    <property type="taxonomic scope" value="Bacteria"/>
</dbReference>
<accession>A0A090R3S2</accession>
<dbReference type="EMBL" id="BBMN01000001">
    <property type="protein sequence ID" value="GAL02292.1"/>
    <property type="molecule type" value="Genomic_DNA"/>
</dbReference>
<organism evidence="1 2">
    <name type="scientific">Photobacterium aphoticum</name>
    <dbReference type="NCBI Taxonomy" id="754436"/>
    <lineage>
        <taxon>Bacteria</taxon>
        <taxon>Pseudomonadati</taxon>
        <taxon>Pseudomonadota</taxon>
        <taxon>Gammaproteobacteria</taxon>
        <taxon>Vibrionales</taxon>
        <taxon>Vibrionaceae</taxon>
        <taxon>Photobacterium</taxon>
    </lineage>
</organism>
<name>A0A090R3S2_9GAMM</name>
<dbReference type="Proteomes" id="UP000029227">
    <property type="component" value="Unassembled WGS sequence"/>
</dbReference>
<dbReference type="STRING" id="754436.JCM19237_5185"/>
<evidence type="ECO:0000313" key="1">
    <source>
        <dbReference type="EMBL" id="GAL02292.1"/>
    </source>
</evidence>
<reference evidence="1 2" key="1">
    <citation type="journal article" date="2014" name="Genome Announc.">
        <title>Draft Genome Sequences of Two Vibrionaceae Species, Vibrio ponticus C121 and Photobacterium aphoticum C119, Isolated as Coral Reef Microbiota.</title>
        <authorList>
            <person name="Al-saari N."/>
            <person name="Meirelles P.M."/>
            <person name="Mino S."/>
            <person name="Suda W."/>
            <person name="Oshima K."/>
            <person name="Hattori M."/>
            <person name="Ohkuma M."/>
            <person name="Thompson F.L."/>
            <person name="Gomez-Gil B."/>
            <person name="Sawabe T."/>
            <person name="Sawabe T."/>
        </authorList>
    </citation>
    <scope>NUCLEOTIDE SEQUENCE [LARGE SCALE GENOMIC DNA]</scope>
    <source>
        <strain evidence="1 2">JCM 19237</strain>
    </source>
</reference>
<protein>
    <recommendedName>
        <fullName evidence="3">ABC transporter ATP-binding protein</fullName>
    </recommendedName>
</protein>
<comment type="caution">
    <text evidence="1">The sequence shown here is derived from an EMBL/GenBank/DDBJ whole genome shotgun (WGS) entry which is preliminary data.</text>
</comment>
<gene>
    <name evidence="1" type="ORF">JCM19237_5185</name>
</gene>
<dbReference type="AlphaFoldDB" id="A0A090R3S2"/>
<evidence type="ECO:0000313" key="2">
    <source>
        <dbReference type="Proteomes" id="UP000029227"/>
    </source>
</evidence>
<evidence type="ECO:0008006" key="3">
    <source>
        <dbReference type="Google" id="ProtNLM"/>
    </source>
</evidence>
<proteinExistence type="predicted"/>
<sequence>MKYINKLFTEKLANATVIFTTNDASYLAASGNCLLLDQDGNQKYFGFPDKVIKTLAS</sequence>